<dbReference type="OrthoDB" id="8188861at2759"/>
<dbReference type="Gene3D" id="2.30.30.140">
    <property type="match status" value="1"/>
</dbReference>
<evidence type="ECO:0000256" key="1">
    <source>
        <dbReference type="SAM" id="MobiDB-lite"/>
    </source>
</evidence>
<feature type="region of interest" description="Disordered" evidence="1">
    <location>
        <begin position="1"/>
        <end position="37"/>
    </location>
</feature>
<dbReference type="EMBL" id="ASPP01007725">
    <property type="protein sequence ID" value="ETO26649.1"/>
    <property type="molecule type" value="Genomic_DNA"/>
</dbReference>
<name>X6NLN9_RETFI</name>
<dbReference type="Proteomes" id="UP000023152">
    <property type="component" value="Unassembled WGS sequence"/>
</dbReference>
<sequence>SSRARTREKELQPLQTAKSAGEEEKEADDASDSKSECMACMTEQQAEKLKPNDKIDHRDDVGRFLLAVITEKQDSFLKIHYEGWEIKWDVWSNFTTDLHRFAVAGSISKS</sequence>
<protein>
    <recommendedName>
        <fullName evidence="4">Chromo domain-containing protein</fullName>
    </recommendedName>
</protein>
<organism evidence="2 3">
    <name type="scientific">Reticulomyxa filosa</name>
    <dbReference type="NCBI Taxonomy" id="46433"/>
    <lineage>
        <taxon>Eukaryota</taxon>
        <taxon>Sar</taxon>
        <taxon>Rhizaria</taxon>
        <taxon>Retaria</taxon>
        <taxon>Foraminifera</taxon>
        <taxon>Monothalamids</taxon>
        <taxon>Reticulomyxidae</taxon>
        <taxon>Reticulomyxa</taxon>
    </lineage>
</organism>
<evidence type="ECO:0000313" key="2">
    <source>
        <dbReference type="EMBL" id="ETO26649.1"/>
    </source>
</evidence>
<comment type="caution">
    <text evidence="2">The sequence shown here is derived from an EMBL/GenBank/DDBJ whole genome shotgun (WGS) entry which is preliminary data.</text>
</comment>
<evidence type="ECO:0000313" key="3">
    <source>
        <dbReference type="Proteomes" id="UP000023152"/>
    </source>
</evidence>
<reference evidence="2 3" key="1">
    <citation type="journal article" date="2013" name="Curr. Biol.">
        <title>The Genome of the Foraminiferan Reticulomyxa filosa.</title>
        <authorList>
            <person name="Glockner G."/>
            <person name="Hulsmann N."/>
            <person name="Schleicher M."/>
            <person name="Noegel A.A."/>
            <person name="Eichinger L."/>
            <person name="Gallinger C."/>
            <person name="Pawlowski J."/>
            <person name="Sierra R."/>
            <person name="Euteneuer U."/>
            <person name="Pillet L."/>
            <person name="Moustafa A."/>
            <person name="Platzer M."/>
            <person name="Groth M."/>
            <person name="Szafranski K."/>
            <person name="Schliwa M."/>
        </authorList>
    </citation>
    <scope>NUCLEOTIDE SEQUENCE [LARGE SCALE GENOMIC DNA]</scope>
</reference>
<accession>X6NLN9</accession>
<proteinExistence type="predicted"/>
<dbReference type="AlphaFoldDB" id="X6NLN9"/>
<gene>
    <name evidence="2" type="ORF">RFI_10486</name>
</gene>
<feature type="compositionally biased region" description="Basic and acidic residues" evidence="1">
    <location>
        <begin position="1"/>
        <end position="11"/>
    </location>
</feature>
<keyword evidence="3" id="KW-1185">Reference proteome</keyword>
<evidence type="ECO:0008006" key="4">
    <source>
        <dbReference type="Google" id="ProtNLM"/>
    </source>
</evidence>
<feature type="non-terminal residue" evidence="2">
    <location>
        <position position="1"/>
    </location>
</feature>